<accession>A0A1I1F6H0</accession>
<proteinExistence type="predicted"/>
<name>A0A1I1F6H0_9SPHI</name>
<sequence length="32" mass="3714">MQYPVKDTCFSDINETCIPLFVYPDDKLLTFG</sequence>
<dbReference type="EMBL" id="FOLL01000002">
    <property type="protein sequence ID" value="SFB94552.1"/>
    <property type="molecule type" value="Genomic_DNA"/>
</dbReference>
<dbReference type="AlphaFoldDB" id="A0A1I1F6H0"/>
<organism evidence="1 2">
    <name type="scientific">Parapedobacter composti</name>
    <dbReference type="NCBI Taxonomy" id="623281"/>
    <lineage>
        <taxon>Bacteria</taxon>
        <taxon>Pseudomonadati</taxon>
        <taxon>Bacteroidota</taxon>
        <taxon>Sphingobacteriia</taxon>
        <taxon>Sphingobacteriales</taxon>
        <taxon>Sphingobacteriaceae</taxon>
        <taxon>Parapedobacter</taxon>
    </lineage>
</organism>
<evidence type="ECO:0000313" key="2">
    <source>
        <dbReference type="Proteomes" id="UP000199577"/>
    </source>
</evidence>
<keyword evidence="2" id="KW-1185">Reference proteome</keyword>
<gene>
    <name evidence="1" type="ORF">SAMN05421747_102257</name>
</gene>
<reference evidence="1 2" key="1">
    <citation type="submission" date="2016-10" db="EMBL/GenBank/DDBJ databases">
        <authorList>
            <person name="de Groot N.N."/>
        </authorList>
    </citation>
    <scope>NUCLEOTIDE SEQUENCE [LARGE SCALE GENOMIC DNA]</scope>
    <source>
        <strain evidence="1 2">DSM 22900</strain>
    </source>
</reference>
<evidence type="ECO:0000313" key="1">
    <source>
        <dbReference type="EMBL" id="SFB94552.1"/>
    </source>
</evidence>
<protein>
    <submittedName>
        <fullName evidence="1">Uncharacterized protein</fullName>
    </submittedName>
</protein>
<dbReference type="Proteomes" id="UP000199577">
    <property type="component" value="Unassembled WGS sequence"/>
</dbReference>